<dbReference type="InterPro" id="IPR050307">
    <property type="entry name" value="Sterol_Desaturase_Related"/>
</dbReference>
<keyword evidence="8" id="KW-1185">Reference proteome</keyword>
<dbReference type="Proteomes" id="UP000053317">
    <property type="component" value="Unassembled WGS sequence"/>
</dbReference>
<sequence length="359" mass="42395">MDVILEITDTFLFDPFYAAILPAPAPNNVWQSFQASNATTATLSSMREGATVVPSYHYTPSTKYFSLQPSKYAYMSQLPRDNFYRQSFSFFLIMWLFGILVYFLFSGLSYHFVFDKTTFQHPKFLKNQVKLEIAQTMQAMPIMSILTVPFYMLEIRGYSKLYDGLEEAPFPLYNYLQFPFFVLFTDFCIYWIHRGLHHPLIYKRLHKPHHKWIMPSPFASHAFHPVDGWAQSVPYHLFPLLFPLQKFAYIILFVFINFWTIFIHDGEYVANSPVINGAACHTMHHLYFNYNYGQFTTLWDRVGGSYRKPNDELFRRETKMGQTEWKRQAKEMETILKEVEGDDDRSYGEEAVKIQKKLL</sequence>
<reference evidence="7 8" key="2">
    <citation type="submission" date="2015-05" db="EMBL/GenBank/DDBJ databases">
        <authorList>
            <person name="Morales-Cruz A."/>
            <person name="Amrine K.C."/>
            <person name="Cantu D."/>
        </authorList>
    </citation>
    <scope>NUCLEOTIDE SEQUENCE [LARGE SCALE GENOMIC DNA]</scope>
    <source>
        <strain evidence="7">UCRPC4</strain>
    </source>
</reference>
<dbReference type="GO" id="GO:0016020">
    <property type="term" value="C:membrane"/>
    <property type="evidence" value="ECO:0007669"/>
    <property type="project" value="UniProtKB-SubCell"/>
</dbReference>
<dbReference type="GO" id="GO:0005788">
    <property type="term" value="C:endoplasmic reticulum lumen"/>
    <property type="evidence" value="ECO:0007669"/>
    <property type="project" value="EnsemblFungi"/>
</dbReference>
<evidence type="ECO:0000256" key="5">
    <source>
        <dbReference type="SAM" id="Phobius"/>
    </source>
</evidence>
<dbReference type="GO" id="GO:0005506">
    <property type="term" value="F:iron ion binding"/>
    <property type="evidence" value="ECO:0007669"/>
    <property type="project" value="InterPro"/>
</dbReference>
<feature type="transmembrane region" description="Helical" evidence="5">
    <location>
        <begin position="88"/>
        <end position="113"/>
    </location>
</feature>
<evidence type="ECO:0000256" key="4">
    <source>
        <dbReference type="ARBA" id="ARBA00023136"/>
    </source>
</evidence>
<keyword evidence="2 5" id="KW-0812">Transmembrane</keyword>
<accession>A0A0G2H9N3</accession>
<dbReference type="AlphaFoldDB" id="A0A0G2H9N3"/>
<protein>
    <submittedName>
        <fullName evidence="7">Putative c-5 sterol desaturase</fullName>
    </submittedName>
</protein>
<dbReference type="EMBL" id="LCWF01000045">
    <property type="protein sequence ID" value="KKY25305.1"/>
    <property type="molecule type" value="Genomic_DNA"/>
</dbReference>
<feature type="transmembrane region" description="Helical" evidence="5">
    <location>
        <begin position="133"/>
        <end position="152"/>
    </location>
</feature>
<evidence type="ECO:0000259" key="6">
    <source>
        <dbReference type="Pfam" id="PF04116"/>
    </source>
</evidence>
<evidence type="ECO:0000313" key="8">
    <source>
        <dbReference type="Proteomes" id="UP000053317"/>
    </source>
</evidence>
<dbReference type="InterPro" id="IPR006694">
    <property type="entry name" value="Fatty_acid_hydroxylase"/>
</dbReference>
<dbReference type="OrthoDB" id="6354873at2759"/>
<keyword evidence="3 5" id="KW-1133">Transmembrane helix</keyword>
<dbReference type="GO" id="GO:0006696">
    <property type="term" value="P:ergosterol biosynthetic process"/>
    <property type="evidence" value="ECO:0007669"/>
    <property type="project" value="EnsemblFungi"/>
</dbReference>
<comment type="caution">
    <text evidence="7">The sequence shown here is derived from an EMBL/GenBank/DDBJ whole genome shotgun (WGS) entry which is preliminary data.</text>
</comment>
<organism evidence="7 8">
    <name type="scientific">Phaeomoniella chlamydospora</name>
    <name type="common">Phaeoacremonium chlamydosporum</name>
    <dbReference type="NCBI Taxonomy" id="158046"/>
    <lineage>
        <taxon>Eukaryota</taxon>
        <taxon>Fungi</taxon>
        <taxon>Dikarya</taxon>
        <taxon>Ascomycota</taxon>
        <taxon>Pezizomycotina</taxon>
        <taxon>Eurotiomycetes</taxon>
        <taxon>Chaetothyriomycetidae</taxon>
        <taxon>Phaeomoniellales</taxon>
        <taxon>Phaeomoniellaceae</taxon>
        <taxon>Phaeomoniella</taxon>
    </lineage>
</organism>
<gene>
    <name evidence="7" type="ORF">UCRPC4_g01944</name>
</gene>
<evidence type="ECO:0000313" key="7">
    <source>
        <dbReference type="EMBL" id="KKY25305.1"/>
    </source>
</evidence>
<dbReference type="GO" id="GO:0000248">
    <property type="term" value="F:C-5 sterol desaturase activity"/>
    <property type="evidence" value="ECO:0007669"/>
    <property type="project" value="EnsemblFungi"/>
</dbReference>
<feature type="transmembrane region" description="Helical" evidence="5">
    <location>
        <begin position="247"/>
        <end position="264"/>
    </location>
</feature>
<proteinExistence type="predicted"/>
<name>A0A0G2H9N3_PHACM</name>
<dbReference type="PANTHER" id="PTHR11863">
    <property type="entry name" value="STEROL DESATURASE"/>
    <property type="match status" value="1"/>
</dbReference>
<feature type="domain" description="Fatty acid hydroxylase" evidence="6">
    <location>
        <begin position="179"/>
        <end position="304"/>
    </location>
</feature>
<reference evidence="7 8" key="1">
    <citation type="submission" date="2015-05" db="EMBL/GenBank/DDBJ databases">
        <title>Distinctive expansion of gene families associated with plant cell wall degradation and secondary metabolism in the genomes of grapevine trunk pathogens.</title>
        <authorList>
            <person name="Lawrence D.P."/>
            <person name="Travadon R."/>
            <person name="Rolshausen P.E."/>
            <person name="Baumgartner K."/>
        </authorList>
    </citation>
    <scope>NUCLEOTIDE SEQUENCE [LARGE SCALE GENOMIC DNA]</scope>
    <source>
        <strain evidence="7">UCRPC4</strain>
    </source>
</reference>
<evidence type="ECO:0000256" key="1">
    <source>
        <dbReference type="ARBA" id="ARBA00004370"/>
    </source>
</evidence>
<dbReference type="Pfam" id="PF04116">
    <property type="entry name" value="FA_hydroxylase"/>
    <property type="match status" value="1"/>
</dbReference>
<comment type="subcellular location">
    <subcellularLocation>
        <location evidence="1">Membrane</location>
    </subcellularLocation>
</comment>
<keyword evidence="4 5" id="KW-0472">Membrane</keyword>
<evidence type="ECO:0000256" key="3">
    <source>
        <dbReference type="ARBA" id="ARBA00022989"/>
    </source>
</evidence>
<feature type="transmembrane region" description="Helical" evidence="5">
    <location>
        <begin position="172"/>
        <end position="192"/>
    </location>
</feature>
<evidence type="ECO:0000256" key="2">
    <source>
        <dbReference type="ARBA" id="ARBA00022692"/>
    </source>
</evidence>